<dbReference type="EnsemblPlants" id="QL06p005764:mrna">
    <property type="protein sequence ID" value="QL06p005764:mrna"/>
    <property type="gene ID" value="QL06p005764"/>
</dbReference>
<feature type="domain" description="F-box associated beta-propeller type 1" evidence="1">
    <location>
        <begin position="10"/>
        <end position="223"/>
    </location>
</feature>
<dbReference type="InterPro" id="IPR017451">
    <property type="entry name" value="F-box-assoc_interact_dom"/>
</dbReference>
<organism evidence="2 3">
    <name type="scientific">Quercus lobata</name>
    <name type="common">Valley oak</name>
    <dbReference type="NCBI Taxonomy" id="97700"/>
    <lineage>
        <taxon>Eukaryota</taxon>
        <taxon>Viridiplantae</taxon>
        <taxon>Streptophyta</taxon>
        <taxon>Embryophyta</taxon>
        <taxon>Tracheophyta</taxon>
        <taxon>Spermatophyta</taxon>
        <taxon>Magnoliopsida</taxon>
        <taxon>eudicotyledons</taxon>
        <taxon>Gunneridae</taxon>
        <taxon>Pentapetalae</taxon>
        <taxon>rosids</taxon>
        <taxon>fabids</taxon>
        <taxon>Fagales</taxon>
        <taxon>Fagaceae</taxon>
        <taxon>Quercus</taxon>
    </lineage>
</organism>
<dbReference type="EMBL" id="LRBV02000006">
    <property type="status" value="NOT_ANNOTATED_CDS"/>
    <property type="molecule type" value="Genomic_DNA"/>
</dbReference>
<dbReference type="InParanoid" id="A0A7N2LXA5"/>
<reference evidence="2 3" key="1">
    <citation type="journal article" date="2016" name="G3 (Bethesda)">
        <title>First Draft Assembly and Annotation of the Genome of a California Endemic Oak Quercus lobata Nee (Fagaceae).</title>
        <authorList>
            <person name="Sork V.L."/>
            <person name="Fitz-Gibbon S.T."/>
            <person name="Puiu D."/>
            <person name="Crepeau M."/>
            <person name="Gugger P.F."/>
            <person name="Sherman R."/>
            <person name="Stevens K."/>
            <person name="Langley C.H."/>
            <person name="Pellegrini M."/>
            <person name="Salzberg S.L."/>
        </authorList>
    </citation>
    <scope>NUCLEOTIDE SEQUENCE [LARGE SCALE GENOMIC DNA]</scope>
    <source>
        <strain evidence="2 3">cv. SW786</strain>
    </source>
</reference>
<proteinExistence type="predicted"/>
<dbReference type="NCBIfam" id="TIGR01640">
    <property type="entry name" value="F_box_assoc_1"/>
    <property type="match status" value="2"/>
</dbReference>
<reference evidence="2" key="2">
    <citation type="submission" date="2021-01" db="UniProtKB">
        <authorList>
            <consortium name="EnsemblPlants"/>
        </authorList>
    </citation>
    <scope>IDENTIFICATION</scope>
</reference>
<dbReference type="Proteomes" id="UP000594261">
    <property type="component" value="Chromosome 6"/>
</dbReference>
<evidence type="ECO:0000259" key="1">
    <source>
        <dbReference type="Pfam" id="PF07734"/>
    </source>
</evidence>
<dbReference type="PANTHER" id="PTHR31672:SF13">
    <property type="entry name" value="F-BOX PROTEIN CPR30-LIKE"/>
    <property type="match status" value="1"/>
</dbReference>
<sequence>MILRVIIVVYSCGLGYDSSSDDYKAVLVSHTASPTVSPNDYYDALKYFSISTYSFRTNTLKKIDDNEFPYNFDSSTQGVTLNGAPHWVLRREEYNTEVNSKSLKVALVYFDPAKEHFYELPLPCMLDKYSEFELGVLEFELGVLGGCLSLSYDPNGSHLETWVMKKYGVEESWEKLFVIPNVEGHLRPLCFTNNGDVLMEVNLKKIVIYNLLNNSKRTVIQNIESDCFGLCVYNVESMVLPYDEQSDLSLYANHGSLISSSEFAKARYDEANEPNNMTLWRCACIEQSDEEINSGVFSIIDYNGFMRLHFLLHHRAGPGFMLEVKSLDFPPRYEGITPEIFGSCNDFLLVYCRPHLYLWNPSSGTHNMFELYYHIDTDNILMCGLGYDSSSDDYKAVFVSHLVSPPGSPNSGYSFESIFISHYSFRTNTWKDIDYSDFPYNFYFDTQGVTLNGAPHWVLRREEYDMEAYSKSVTVVLVYFDPAKEDFYELPLPCMLDKDSKFELGVLGGCLSLTYDPNGSHFETWVMKKYGVEESWEKLFVIPHFEECLGPLCFTKNNDVLMEGMCFTKNNDVLMEVNRKKIVIYNLLNNSYKRTVISNIESDDSYYSRGFELGVYVESGSSIR</sequence>
<evidence type="ECO:0000313" key="3">
    <source>
        <dbReference type="Proteomes" id="UP000594261"/>
    </source>
</evidence>
<name>A0A7N2LXA5_QUELO</name>
<evidence type="ECO:0000313" key="2">
    <source>
        <dbReference type="EnsemblPlants" id="QL06p005764:mrna"/>
    </source>
</evidence>
<accession>A0A7N2LXA5</accession>
<feature type="domain" description="F-box associated beta-propeller type 1" evidence="1">
    <location>
        <begin position="338"/>
        <end position="619"/>
    </location>
</feature>
<dbReference type="Pfam" id="PF07734">
    <property type="entry name" value="FBA_1"/>
    <property type="match status" value="2"/>
</dbReference>
<dbReference type="InterPro" id="IPR050796">
    <property type="entry name" value="SCF_F-box_component"/>
</dbReference>
<dbReference type="AlphaFoldDB" id="A0A7N2LXA5"/>
<protein>
    <recommendedName>
        <fullName evidence="1">F-box associated beta-propeller type 1 domain-containing protein</fullName>
    </recommendedName>
</protein>
<dbReference type="InterPro" id="IPR006527">
    <property type="entry name" value="F-box-assoc_dom_typ1"/>
</dbReference>
<dbReference type="PANTHER" id="PTHR31672">
    <property type="entry name" value="BNACNNG10540D PROTEIN"/>
    <property type="match status" value="1"/>
</dbReference>
<keyword evidence="3" id="KW-1185">Reference proteome</keyword>
<dbReference type="Gramene" id="QL06p005764:mrna">
    <property type="protein sequence ID" value="QL06p005764:mrna"/>
    <property type="gene ID" value="QL06p005764"/>
</dbReference>